<accession>X1CUJ8</accession>
<gene>
    <name evidence="1" type="ORF">S01H4_43155</name>
</gene>
<protein>
    <submittedName>
        <fullName evidence="1">Uncharacterized protein</fullName>
    </submittedName>
</protein>
<organism evidence="1">
    <name type="scientific">marine sediment metagenome</name>
    <dbReference type="NCBI Taxonomy" id="412755"/>
    <lineage>
        <taxon>unclassified sequences</taxon>
        <taxon>metagenomes</taxon>
        <taxon>ecological metagenomes</taxon>
    </lineage>
</organism>
<dbReference type="AlphaFoldDB" id="X1CUJ8"/>
<feature type="non-terminal residue" evidence="1">
    <location>
        <position position="1"/>
    </location>
</feature>
<reference evidence="1" key="1">
    <citation type="journal article" date="2014" name="Front. Microbiol.">
        <title>High frequency of phylogenetically diverse reductive dehalogenase-homologous genes in deep subseafloor sedimentary metagenomes.</title>
        <authorList>
            <person name="Kawai M."/>
            <person name="Futagami T."/>
            <person name="Toyoda A."/>
            <person name="Takaki Y."/>
            <person name="Nishi S."/>
            <person name="Hori S."/>
            <person name="Arai W."/>
            <person name="Tsubouchi T."/>
            <person name="Morono Y."/>
            <person name="Uchiyama I."/>
            <person name="Ito T."/>
            <person name="Fujiyama A."/>
            <person name="Inagaki F."/>
            <person name="Takami H."/>
        </authorList>
    </citation>
    <scope>NUCLEOTIDE SEQUENCE</scope>
    <source>
        <strain evidence="1">Expedition CK06-06</strain>
    </source>
</reference>
<name>X1CUJ8_9ZZZZ</name>
<proteinExistence type="predicted"/>
<comment type="caution">
    <text evidence="1">The sequence shown here is derived from an EMBL/GenBank/DDBJ whole genome shotgun (WGS) entry which is preliminary data.</text>
</comment>
<dbReference type="EMBL" id="BART01023779">
    <property type="protein sequence ID" value="GAG96642.1"/>
    <property type="molecule type" value="Genomic_DNA"/>
</dbReference>
<sequence length="248" mass="28805">KITNEELDELLTHDSLAIAETITGHSYKDDDETGKLGLAINMLSADAKRKVLKSRNDTWFSMKMAAYLDVIKGLGFEKIHEYEFIRRSFPDKKDIHQLWYRYKDGLLLACDSFEGQRNGAKLFYNWKPNDNFKHTHTILSSGQYHSPAVTDIHDDAGWQKARKEGNMFWVGDHDAREAIVRIIERLEKNGSFVKKWVKRPWMSLGFYSTLEYKDSDTFNTSNNTKDEFVTKIIAELPEEVRNNIGTEE</sequence>
<evidence type="ECO:0000313" key="1">
    <source>
        <dbReference type="EMBL" id="GAG96642.1"/>
    </source>
</evidence>